<dbReference type="InterPro" id="IPR036291">
    <property type="entry name" value="NAD(P)-bd_dom_sf"/>
</dbReference>
<dbReference type="RefSeq" id="WP_275421279.1">
    <property type="nucleotide sequence ID" value="NZ_CP106877.1"/>
</dbReference>
<dbReference type="InterPro" id="IPR001509">
    <property type="entry name" value="Epimerase_deHydtase"/>
</dbReference>
<evidence type="ECO:0000256" key="1">
    <source>
        <dbReference type="ARBA" id="ARBA00023027"/>
    </source>
</evidence>
<feature type="domain" description="NAD-dependent epimerase/dehydratase" evidence="2">
    <location>
        <begin position="3"/>
        <end position="234"/>
    </location>
</feature>
<dbReference type="EMBL" id="CP106877">
    <property type="protein sequence ID" value="WAA13138.1"/>
    <property type="molecule type" value="Genomic_DNA"/>
</dbReference>
<sequence>MGIIVTGCAGFIGFHLTKRLLKDGNWVIGIDNMNDYYDPSLKEKRLAQLLPYETFTFFQIDLENKKGLENIFDTFKPEVVINLGAQAGVRYSLENPQSYIDSNMTGFLNILEESKRLKVKHLIYASSSSVYGLNKKMPFRTSDRVDHPISIYAATKRANELFAHAYSYLYNLPTTGLRFFTVYGPWGRPDMALFRFTEAIFQGETIQLYNYGNMKRDFTYIDDIVEAIVRLIPQAPVERKEKELSTSQVSVVPFRLYNIGNNQPVKLMELIHAIEEYLGKKAIIQYLPLQPGDVPETYADVDDLYETIDFRPKTSVKEGVRKFIDWYLEFKREKNIDRND</sequence>
<evidence type="ECO:0000313" key="3">
    <source>
        <dbReference type="EMBL" id="WAA13138.1"/>
    </source>
</evidence>
<dbReference type="AlphaFoldDB" id="A0A9E8M0C4"/>
<dbReference type="Pfam" id="PF01370">
    <property type="entry name" value="Epimerase"/>
    <property type="match status" value="1"/>
</dbReference>
<evidence type="ECO:0000259" key="2">
    <source>
        <dbReference type="Pfam" id="PF01370"/>
    </source>
</evidence>
<evidence type="ECO:0000313" key="4">
    <source>
        <dbReference type="Proteomes" id="UP001164726"/>
    </source>
</evidence>
<reference evidence="3" key="1">
    <citation type="submission" date="2022-09" db="EMBL/GenBank/DDBJ databases">
        <title>Complete Genomes of Fervidibacillus albus and Fervidibacillus halotolerans isolated from tidal flat sediments.</title>
        <authorList>
            <person name="Kwon K.K."/>
            <person name="Yang S.-H."/>
            <person name="Park M.J."/>
            <person name="Oh H.-M."/>
        </authorList>
    </citation>
    <scope>NUCLEOTIDE SEQUENCE</scope>
    <source>
        <strain evidence="3">MEBiC13594</strain>
    </source>
</reference>
<gene>
    <name evidence="3" type="ORF">OE105_03135</name>
</gene>
<keyword evidence="4" id="KW-1185">Reference proteome</keyword>
<proteinExistence type="predicted"/>
<dbReference type="Gene3D" id="3.40.50.720">
    <property type="entry name" value="NAD(P)-binding Rossmann-like Domain"/>
    <property type="match status" value="1"/>
</dbReference>
<dbReference type="KEGG" id="fhl:OE105_03135"/>
<accession>A0A9E8M0C4</accession>
<organism evidence="3 4">
    <name type="scientific">Fervidibacillus halotolerans</name>
    <dbReference type="NCBI Taxonomy" id="2980027"/>
    <lineage>
        <taxon>Bacteria</taxon>
        <taxon>Bacillati</taxon>
        <taxon>Bacillota</taxon>
        <taxon>Bacilli</taxon>
        <taxon>Bacillales</taxon>
        <taxon>Bacillaceae</taxon>
        <taxon>Fervidibacillus</taxon>
    </lineage>
</organism>
<dbReference type="SUPFAM" id="SSF51735">
    <property type="entry name" value="NAD(P)-binding Rossmann-fold domains"/>
    <property type="match status" value="1"/>
</dbReference>
<name>A0A9E8M0C4_9BACI</name>
<protein>
    <submittedName>
        <fullName evidence="3">NAD-dependent epimerase</fullName>
    </submittedName>
</protein>
<dbReference type="Proteomes" id="UP001164726">
    <property type="component" value="Chromosome"/>
</dbReference>
<dbReference type="PANTHER" id="PTHR43574">
    <property type="entry name" value="EPIMERASE-RELATED"/>
    <property type="match status" value="1"/>
</dbReference>
<dbReference type="CDD" id="cd05253">
    <property type="entry name" value="UDP_GE_SDE_e"/>
    <property type="match status" value="1"/>
</dbReference>
<keyword evidence="1" id="KW-0520">NAD</keyword>
<dbReference type="PRINTS" id="PR01713">
    <property type="entry name" value="NUCEPIMERASE"/>
</dbReference>
<dbReference type="Gene3D" id="3.90.25.10">
    <property type="entry name" value="UDP-galactose 4-epimerase, domain 1"/>
    <property type="match status" value="1"/>
</dbReference>